<dbReference type="SMART" id="SM00283">
    <property type="entry name" value="MA"/>
    <property type="match status" value="1"/>
</dbReference>
<dbReference type="Pfam" id="PF00672">
    <property type="entry name" value="HAMP"/>
    <property type="match status" value="1"/>
</dbReference>
<dbReference type="PROSITE" id="PS50111">
    <property type="entry name" value="CHEMOTAXIS_TRANSDUC_2"/>
    <property type="match status" value="1"/>
</dbReference>
<accession>A0A0J8D7Y9</accession>
<keyword evidence="8" id="KW-1185">Reference proteome</keyword>
<comment type="caution">
    <text evidence="7">The sequence shown here is derived from an EMBL/GenBank/DDBJ whole genome shotgun (WGS) entry which is preliminary data.</text>
</comment>
<keyword evidence="4" id="KW-0472">Membrane</keyword>
<proteinExistence type="inferred from homology"/>
<evidence type="ECO:0000256" key="4">
    <source>
        <dbReference type="SAM" id="Phobius"/>
    </source>
</evidence>
<keyword evidence="1 3" id="KW-0807">Transducer</keyword>
<dbReference type="PANTHER" id="PTHR32089:SF112">
    <property type="entry name" value="LYSOZYME-LIKE PROTEIN-RELATED"/>
    <property type="match status" value="1"/>
</dbReference>
<evidence type="ECO:0000313" key="8">
    <source>
        <dbReference type="Proteomes" id="UP000036756"/>
    </source>
</evidence>
<name>A0A0J8D7Y9_CLOCY</name>
<evidence type="ECO:0000313" key="7">
    <source>
        <dbReference type="EMBL" id="KMT21992.1"/>
    </source>
</evidence>
<dbReference type="AlphaFoldDB" id="A0A0J8D7Y9"/>
<dbReference type="PATRIC" id="fig|1121307.3.peg.1617"/>
<organism evidence="7 8">
    <name type="scientific">Clostridium cylindrosporum DSM 605</name>
    <dbReference type="NCBI Taxonomy" id="1121307"/>
    <lineage>
        <taxon>Bacteria</taxon>
        <taxon>Bacillati</taxon>
        <taxon>Bacillota</taxon>
        <taxon>Clostridia</taxon>
        <taxon>Eubacteriales</taxon>
        <taxon>Clostridiaceae</taxon>
        <taxon>Clostridium</taxon>
    </lineage>
</organism>
<dbReference type="CDD" id="cd06225">
    <property type="entry name" value="HAMP"/>
    <property type="match status" value="1"/>
</dbReference>
<gene>
    <name evidence="7" type="ORF">CLCY_3c02630</name>
</gene>
<keyword evidence="4" id="KW-0812">Transmembrane</keyword>
<evidence type="ECO:0000256" key="3">
    <source>
        <dbReference type="PROSITE-ProRule" id="PRU00284"/>
    </source>
</evidence>
<evidence type="ECO:0000259" key="6">
    <source>
        <dbReference type="PROSITE" id="PS50885"/>
    </source>
</evidence>
<dbReference type="EMBL" id="LFVU01000026">
    <property type="protein sequence ID" value="KMT21992.1"/>
    <property type="molecule type" value="Genomic_DNA"/>
</dbReference>
<evidence type="ECO:0000256" key="2">
    <source>
        <dbReference type="ARBA" id="ARBA00029447"/>
    </source>
</evidence>
<feature type="domain" description="HAMP" evidence="6">
    <location>
        <begin position="209"/>
        <end position="262"/>
    </location>
</feature>
<dbReference type="PANTHER" id="PTHR32089">
    <property type="entry name" value="METHYL-ACCEPTING CHEMOTAXIS PROTEIN MCPB"/>
    <property type="match status" value="1"/>
</dbReference>
<dbReference type="InterPro" id="IPR024478">
    <property type="entry name" value="HlyB_4HB_MCP"/>
</dbReference>
<dbReference type="GO" id="GO:0007165">
    <property type="term" value="P:signal transduction"/>
    <property type="evidence" value="ECO:0007669"/>
    <property type="project" value="UniProtKB-KW"/>
</dbReference>
<dbReference type="InterPro" id="IPR004089">
    <property type="entry name" value="MCPsignal_dom"/>
</dbReference>
<dbReference type="PROSITE" id="PS50885">
    <property type="entry name" value="HAMP"/>
    <property type="match status" value="1"/>
</dbReference>
<dbReference type="Pfam" id="PF12729">
    <property type="entry name" value="4HB_MCP_1"/>
    <property type="match status" value="1"/>
</dbReference>
<feature type="transmembrane region" description="Helical" evidence="4">
    <location>
        <begin position="188"/>
        <end position="207"/>
    </location>
</feature>
<dbReference type="GO" id="GO:0016020">
    <property type="term" value="C:membrane"/>
    <property type="evidence" value="ECO:0007669"/>
    <property type="project" value="InterPro"/>
</dbReference>
<dbReference type="Pfam" id="PF00015">
    <property type="entry name" value="MCPsignal"/>
    <property type="match status" value="1"/>
</dbReference>
<dbReference type="SMART" id="SM00304">
    <property type="entry name" value="HAMP"/>
    <property type="match status" value="1"/>
</dbReference>
<evidence type="ECO:0000256" key="1">
    <source>
        <dbReference type="ARBA" id="ARBA00023224"/>
    </source>
</evidence>
<reference evidence="7 8" key="1">
    <citation type="submission" date="2015-06" db="EMBL/GenBank/DDBJ databases">
        <title>Draft genome sequence of the purine-degrading Clostridium cylindrosporum HC-1 (DSM 605).</title>
        <authorList>
            <person name="Poehlein A."/>
            <person name="Schiel-Bengelsdorf B."/>
            <person name="Bengelsdorf F."/>
            <person name="Daniel R."/>
            <person name="Duerre P."/>
        </authorList>
    </citation>
    <scope>NUCLEOTIDE SEQUENCE [LARGE SCALE GENOMIC DNA]</scope>
    <source>
        <strain evidence="7 8">DSM 605</strain>
    </source>
</reference>
<dbReference type="RefSeq" id="WP_048570628.1">
    <property type="nucleotide sequence ID" value="NZ_LFVU01000026.1"/>
</dbReference>
<keyword evidence="4" id="KW-1133">Transmembrane helix</keyword>
<feature type="domain" description="Methyl-accepting transducer" evidence="5">
    <location>
        <begin position="274"/>
        <end position="532"/>
    </location>
</feature>
<sequence length="568" mass="62482">MFKSMKLYQKIGVGFLIVILLSGVLGGIGVKYLTDLSKLTEKMYKQSFTISNTALQIETDIVKIHREMKDVVMSTNPLEIENSVKIAADLEEKILKEFDAVYQGFEGDKSIVNNARDAFNDWKPIREETTRLTLEGKYEEAKANTKTVCASQVKLISENMSKLINSTKSHAQEIHNITINSSNMAKSIIITVIISIIVISILIAFVITTSITRPIHTAVNFAREIANRNLAIQELDHDSRDEVGVLVNYLNEMHKNLRSIIQDIIDKSHNLGSSSQELSAAVEVINGQTQSINSGSQEIAAGMEETSASTEEIINSSKDIHLSTEDLLSRATEGNKSAKDIEVRAKEMNNNAVRSKEVAEITYKEKQEKIINAIADGKVVEEIGVMANVISSISDQINLLALNAAIEAARAGEQGKGFAVVASEVRKLSEQSAETVTSIQQMTKQVQDAFKNLSENAEGILNFIDEKVIVDYQVLVDTGLQYQRDAEYVGALVHDFADRTDQISTKTQQINVGVEAIASAVEEATASTYEISENVTETTNSIEEVTRVAKDQAELAQELSSLVAKFNI</sequence>
<protein>
    <submittedName>
        <fullName evidence="7">Methyl-accepting chemotaxis sensory transducer</fullName>
    </submittedName>
</protein>
<dbReference type="Gene3D" id="1.10.287.950">
    <property type="entry name" value="Methyl-accepting chemotaxis protein"/>
    <property type="match status" value="1"/>
</dbReference>
<dbReference type="SUPFAM" id="SSF58104">
    <property type="entry name" value="Methyl-accepting chemotaxis protein (MCP) signaling domain"/>
    <property type="match status" value="1"/>
</dbReference>
<dbReference type="STRING" id="1121307.CLCY_3c02630"/>
<dbReference type="OrthoDB" id="1887545at2"/>
<comment type="similarity">
    <text evidence="2">Belongs to the methyl-accepting chemotaxis (MCP) protein family.</text>
</comment>
<dbReference type="Proteomes" id="UP000036756">
    <property type="component" value="Unassembled WGS sequence"/>
</dbReference>
<evidence type="ECO:0000259" key="5">
    <source>
        <dbReference type="PROSITE" id="PS50111"/>
    </source>
</evidence>
<dbReference type="InterPro" id="IPR003660">
    <property type="entry name" value="HAMP_dom"/>
</dbReference>